<dbReference type="HAMAP" id="MF_00138">
    <property type="entry name" value="GARS"/>
    <property type="match status" value="1"/>
</dbReference>
<keyword evidence="4 10" id="KW-0547">Nucleotide-binding</keyword>
<dbReference type="Gene3D" id="3.30.470.20">
    <property type="entry name" value="ATP-grasp fold, B domain"/>
    <property type="match status" value="1"/>
</dbReference>
<dbReference type="SUPFAM" id="SSF56059">
    <property type="entry name" value="Glutathione synthetase ATP-binding domain-like"/>
    <property type="match status" value="1"/>
</dbReference>
<accession>A0AA35X8E2</accession>
<evidence type="ECO:0000256" key="5">
    <source>
        <dbReference type="ARBA" id="ARBA00022755"/>
    </source>
</evidence>
<dbReference type="Pfam" id="PF02843">
    <property type="entry name" value="GARS_C"/>
    <property type="match status" value="1"/>
</dbReference>
<keyword evidence="5" id="KW-0658">Purine biosynthesis</keyword>
<comment type="caution">
    <text evidence="12">The sequence shown here is derived from an EMBL/GenBank/DDBJ whole genome shotgun (WGS) entry which is preliminary data.</text>
</comment>
<proteinExistence type="inferred from homology"/>
<comment type="pathway">
    <text evidence="1">Purine metabolism; IMP biosynthesis via de novo pathway; N(1)-(5-phospho-D-ribosyl)glycinamide from 5-phospho-alpha-D-ribose 1-diphosphate: step 2/2.</text>
</comment>
<dbReference type="EMBL" id="CASHTH010003782">
    <property type="protein sequence ID" value="CAI8049238.1"/>
    <property type="molecule type" value="Genomic_DNA"/>
</dbReference>
<dbReference type="PANTHER" id="PTHR43472:SF1">
    <property type="entry name" value="PHOSPHORIBOSYLAMINE--GLYCINE LIGASE, CHLOROPLASTIC"/>
    <property type="match status" value="1"/>
</dbReference>
<dbReference type="SMART" id="SM01209">
    <property type="entry name" value="GARS_A"/>
    <property type="match status" value="1"/>
</dbReference>
<evidence type="ECO:0000313" key="12">
    <source>
        <dbReference type="EMBL" id="CAI8049238.1"/>
    </source>
</evidence>
<gene>
    <name evidence="12" type="ORF">GBAR_LOCUS27089</name>
</gene>
<evidence type="ECO:0000313" key="13">
    <source>
        <dbReference type="Proteomes" id="UP001174909"/>
    </source>
</evidence>
<dbReference type="Gene3D" id="3.90.600.10">
    <property type="entry name" value="Phosphoribosylglycinamide synthetase, C-terminal domain"/>
    <property type="match status" value="1"/>
</dbReference>
<dbReference type="Proteomes" id="UP001174909">
    <property type="component" value="Unassembled WGS sequence"/>
</dbReference>
<evidence type="ECO:0000256" key="7">
    <source>
        <dbReference type="ARBA" id="ARBA00038345"/>
    </source>
</evidence>
<reference evidence="12" key="1">
    <citation type="submission" date="2023-03" db="EMBL/GenBank/DDBJ databases">
        <authorList>
            <person name="Steffen K."/>
            <person name="Cardenas P."/>
        </authorList>
    </citation>
    <scope>NUCLEOTIDE SEQUENCE</scope>
</reference>
<dbReference type="InterPro" id="IPR000115">
    <property type="entry name" value="PRibGlycinamide_synth"/>
</dbReference>
<dbReference type="Gene3D" id="3.30.1490.20">
    <property type="entry name" value="ATP-grasp fold, A domain"/>
    <property type="match status" value="1"/>
</dbReference>
<dbReference type="Pfam" id="PF01071">
    <property type="entry name" value="GARS_A"/>
    <property type="match status" value="1"/>
</dbReference>
<dbReference type="InterPro" id="IPR016185">
    <property type="entry name" value="PreATP-grasp_dom_sf"/>
</dbReference>
<dbReference type="SMART" id="SM01210">
    <property type="entry name" value="GARS_C"/>
    <property type="match status" value="1"/>
</dbReference>
<protein>
    <recommendedName>
        <fullName evidence="2">phosphoribosylamine--glycine ligase</fullName>
        <ecNumber evidence="2">6.3.4.13</ecNumber>
    </recommendedName>
    <alternativeName>
        <fullName evidence="8">Glycinamide ribonucleotide synthetase</fullName>
    </alternativeName>
    <alternativeName>
        <fullName evidence="9">Phosphoribosylglycinamide synthetase</fullName>
    </alternativeName>
</protein>
<dbReference type="PROSITE" id="PS00184">
    <property type="entry name" value="GARS"/>
    <property type="match status" value="1"/>
</dbReference>
<dbReference type="GO" id="GO:0046872">
    <property type="term" value="F:metal ion binding"/>
    <property type="evidence" value="ECO:0007669"/>
    <property type="project" value="InterPro"/>
</dbReference>
<dbReference type="InterPro" id="IPR020562">
    <property type="entry name" value="PRibGlycinamide_synth_N"/>
</dbReference>
<name>A0AA35X8E2_GEOBA</name>
<dbReference type="InterPro" id="IPR020559">
    <property type="entry name" value="PRibGlycinamide_synth_CS"/>
</dbReference>
<dbReference type="PROSITE" id="PS50975">
    <property type="entry name" value="ATP_GRASP"/>
    <property type="match status" value="1"/>
</dbReference>
<dbReference type="AlphaFoldDB" id="A0AA35X8E2"/>
<dbReference type="SUPFAM" id="SSF52440">
    <property type="entry name" value="PreATP-grasp domain"/>
    <property type="match status" value="1"/>
</dbReference>
<dbReference type="PANTHER" id="PTHR43472">
    <property type="entry name" value="PHOSPHORIBOSYLAMINE--GLYCINE LIGASE"/>
    <property type="match status" value="1"/>
</dbReference>
<evidence type="ECO:0000256" key="10">
    <source>
        <dbReference type="PROSITE-ProRule" id="PRU00409"/>
    </source>
</evidence>
<dbReference type="Pfam" id="PF02844">
    <property type="entry name" value="GARS_N"/>
    <property type="match status" value="1"/>
</dbReference>
<keyword evidence="13" id="KW-1185">Reference proteome</keyword>
<sequence length="425" mass="44084">VGSGGREHALAWRLSRSPQVTAIFAARGNAGTATLGQNLPIDDTDVDGLVAASIGNGIDLAVIGPETPLALGLADRLQETSIPAFGPSQAASQLEASKSFAREVMTAAHVPGPNFRVFQTTGGALDYVATHDRPVVVKADGLAAGKGVAMCPDRETARAAIRACLEDRVFGDSGDTIVIEDWLHGAEVSVFGFTDGHELSPVVAATDYKRIGEGGSGANTGGMGSFGPPSYWNDDLAAQIRDGFMLPVLREMNDRGAPYRGALYCGLMLTSAGPRVLEFNCRFGDPETQVIMPRLLTDPAEIMMSCAVGDLSAAPPVQWSDQPAVGVVMVPGGYPGPYQTGVPISGLERPDSDDSIVFHAGTQTADDGSGAVLTAGGRVLACVGLGDSLADARTKAYARISSISFEGAYYRRDIAADPSGQLVGT</sequence>
<comment type="similarity">
    <text evidence="7">Belongs to the GARS family.</text>
</comment>
<organism evidence="12 13">
    <name type="scientific">Geodia barretti</name>
    <name type="common">Barrett's horny sponge</name>
    <dbReference type="NCBI Taxonomy" id="519541"/>
    <lineage>
        <taxon>Eukaryota</taxon>
        <taxon>Metazoa</taxon>
        <taxon>Porifera</taxon>
        <taxon>Demospongiae</taxon>
        <taxon>Heteroscleromorpha</taxon>
        <taxon>Tetractinellida</taxon>
        <taxon>Astrophorina</taxon>
        <taxon>Geodiidae</taxon>
        <taxon>Geodia</taxon>
    </lineage>
</organism>
<dbReference type="GO" id="GO:0005524">
    <property type="term" value="F:ATP binding"/>
    <property type="evidence" value="ECO:0007669"/>
    <property type="project" value="UniProtKB-UniRule"/>
</dbReference>
<dbReference type="GO" id="GO:0009113">
    <property type="term" value="P:purine nucleobase biosynthetic process"/>
    <property type="evidence" value="ECO:0007669"/>
    <property type="project" value="InterPro"/>
</dbReference>
<keyword evidence="6 10" id="KW-0067">ATP-binding</keyword>
<evidence type="ECO:0000259" key="11">
    <source>
        <dbReference type="PROSITE" id="PS50975"/>
    </source>
</evidence>
<dbReference type="GO" id="GO:0006164">
    <property type="term" value="P:purine nucleotide biosynthetic process"/>
    <property type="evidence" value="ECO:0007669"/>
    <property type="project" value="UniProtKB-KW"/>
</dbReference>
<evidence type="ECO:0000256" key="6">
    <source>
        <dbReference type="ARBA" id="ARBA00022840"/>
    </source>
</evidence>
<evidence type="ECO:0000256" key="1">
    <source>
        <dbReference type="ARBA" id="ARBA00005174"/>
    </source>
</evidence>
<evidence type="ECO:0000256" key="2">
    <source>
        <dbReference type="ARBA" id="ARBA00013255"/>
    </source>
</evidence>
<evidence type="ECO:0000256" key="8">
    <source>
        <dbReference type="ARBA" id="ARBA00042242"/>
    </source>
</evidence>
<dbReference type="GO" id="GO:0004637">
    <property type="term" value="F:phosphoribosylamine-glycine ligase activity"/>
    <property type="evidence" value="ECO:0007669"/>
    <property type="project" value="UniProtKB-EC"/>
</dbReference>
<dbReference type="InterPro" id="IPR013815">
    <property type="entry name" value="ATP_grasp_subdomain_1"/>
</dbReference>
<dbReference type="InterPro" id="IPR020561">
    <property type="entry name" value="PRibGlycinamid_synth_ATP-grasp"/>
</dbReference>
<feature type="non-terminal residue" evidence="12">
    <location>
        <position position="1"/>
    </location>
</feature>
<dbReference type="InterPro" id="IPR011054">
    <property type="entry name" value="Rudment_hybrid_motif"/>
</dbReference>
<evidence type="ECO:0000256" key="9">
    <source>
        <dbReference type="ARBA" id="ARBA00042864"/>
    </source>
</evidence>
<keyword evidence="3 12" id="KW-0436">Ligase</keyword>
<dbReference type="FunFam" id="3.90.600.10:FF:000001">
    <property type="entry name" value="Trifunctional purine biosynthetic protein adenosine-3"/>
    <property type="match status" value="1"/>
</dbReference>
<dbReference type="EC" id="6.3.4.13" evidence="2"/>
<evidence type="ECO:0000256" key="3">
    <source>
        <dbReference type="ARBA" id="ARBA00022598"/>
    </source>
</evidence>
<dbReference type="Gene3D" id="3.40.50.20">
    <property type="match status" value="1"/>
</dbReference>
<feature type="domain" description="ATP-grasp" evidence="11">
    <location>
        <begin position="102"/>
        <end position="308"/>
    </location>
</feature>
<dbReference type="InterPro" id="IPR011761">
    <property type="entry name" value="ATP-grasp"/>
</dbReference>
<dbReference type="SUPFAM" id="SSF51246">
    <property type="entry name" value="Rudiment single hybrid motif"/>
    <property type="match status" value="1"/>
</dbReference>
<dbReference type="NCBIfam" id="TIGR00877">
    <property type="entry name" value="purD"/>
    <property type="match status" value="1"/>
</dbReference>
<dbReference type="InterPro" id="IPR020560">
    <property type="entry name" value="PRibGlycinamide_synth_C-dom"/>
</dbReference>
<evidence type="ECO:0000256" key="4">
    <source>
        <dbReference type="ARBA" id="ARBA00022741"/>
    </source>
</evidence>
<dbReference type="InterPro" id="IPR037123">
    <property type="entry name" value="PRibGlycinamide_synth_C_sf"/>
</dbReference>